<gene>
    <name evidence="1" type="ORF">MLD38_014760</name>
</gene>
<accession>A0ACB9RF74</accession>
<keyword evidence="2" id="KW-1185">Reference proteome</keyword>
<evidence type="ECO:0000313" key="1">
    <source>
        <dbReference type="EMBL" id="KAI4377072.1"/>
    </source>
</evidence>
<sequence>MSSRHVFWNGHEPSPGQYYFEDRYDLVHVFKSTSGACAAFLANYDTQYSVTVNFGNGRYNLPPWSISVLHDCKTDVFNTARTAATGCRHGQMTSVVWAMPWESYKEETASAFSSGTFTKDGLVEQVDMTSGKTDCLCITISSNKAFLKNGKYPVLTVMSAYGTMENPRLTFTRQVKLKAGVNQLSLLSVSSGLANVGVHLERWNVGVLGPVTLKGLNSGTWDMSKWMWSYKVGLKGESQELYTISGSSSARWAGGSWLAKKQPLTWYKTYFSAPWGNDPLALYMSSMGKGQIWINGRNVGRHWPPHTQPGVAAPGAATRDSSKRTSVSRPAVVVKTHWQPVWWCLRNGAATLPGSLWRGGRCSSGAVARLGICIQRTRNYRASAWGFLTLECTSRRGTPEYSTQSH</sequence>
<proteinExistence type="predicted"/>
<dbReference type="EMBL" id="CM042883">
    <property type="protein sequence ID" value="KAI4377072.1"/>
    <property type="molecule type" value="Genomic_DNA"/>
</dbReference>
<reference evidence="2" key="1">
    <citation type="journal article" date="2023" name="Front. Plant Sci.">
        <title>Chromosomal-level genome assembly of Melastoma candidum provides insights into trichome evolution.</title>
        <authorList>
            <person name="Zhong Y."/>
            <person name="Wu W."/>
            <person name="Sun C."/>
            <person name="Zou P."/>
            <person name="Liu Y."/>
            <person name="Dai S."/>
            <person name="Zhou R."/>
        </authorList>
    </citation>
    <scope>NUCLEOTIDE SEQUENCE [LARGE SCALE GENOMIC DNA]</scope>
</reference>
<name>A0ACB9RF74_9MYRT</name>
<evidence type="ECO:0000313" key="2">
    <source>
        <dbReference type="Proteomes" id="UP001057402"/>
    </source>
</evidence>
<dbReference type="Proteomes" id="UP001057402">
    <property type="component" value="Chromosome 4"/>
</dbReference>
<comment type="caution">
    <text evidence="1">The sequence shown here is derived from an EMBL/GenBank/DDBJ whole genome shotgun (WGS) entry which is preliminary data.</text>
</comment>
<protein>
    <submittedName>
        <fullName evidence="1">Uncharacterized protein</fullName>
    </submittedName>
</protein>
<organism evidence="1 2">
    <name type="scientific">Melastoma candidum</name>
    <dbReference type="NCBI Taxonomy" id="119954"/>
    <lineage>
        <taxon>Eukaryota</taxon>
        <taxon>Viridiplantae</taxon>
        <taxon>Streptophyta</taxon>
        <taxon>Embryophyta</taxon>
        <taxon>Tracheophyta</taxon>
        <taxon>Spermatophyta</taxon>
        <taxon>Magnoliopsida</taxon>
        <taxon>eudicotyledons</taxon>
        <taxon>Gunneridae</taxon>
        <taxon>Pentapetalae</taxon>
        <taxon>rosids</taxon>
        <taxon>malvids</taxon>
        <taxon>Myrtales</taxon>
        <taxon>Melastomataceae</taxon>
        <taxon>Melastomatoideae</taxon>
        <taxon>Melastomateae</taxon>
        <taxon>Melastoma</taxon>
    </lineage>
</organism>